<dbReference type="InterPro" id="IPR036259">
    <property type="entry name" value="MFS_trans_sf"/>
</dbReference>
<feature type="transmembrane region" description="Helical" evidence="5">
    <location>
        <begin position="165"/>
        <end position="185"/>
    </location>
</feature>
<reference evidence="7" key="1">
    <citation type="journal article" date="2023" name="IScience">
        <title>Live-bearing cockroach genome reveals convergent evolutionary mechanisms linked to viviparity in insects and beyond.</title>
        <authorList>
            <person name="Fouks B."/>
            <person name="Harrison M.C."/>
            <person name="Mikhailova A.A."/>
            <person name="Marchal E."/>
            <person name="English S."/>
            <person name="Carruthers M."/>
            <person name="Jennings E.C."/>
            <person name="Chiamaka E.L."/>
            <person name="Frigard R.A."/>
            <person name="Pippel M."/>
            <person name="Attardo G.M."/>
            <person name="Benoit J.B."/>
            <person name="Bornberg-Bauer E."/>
            <person name="Tobe S.S."/>
        </authorList>
    </citation>
    <scope>NUCLEOTIDE SEQUENCE</scope>
    <source>
        <strain evidence="7">Stay&amp;Tobe</strain>
    </source>
</reference>
<keyword evidence="2 5" id="KW-0812">Transmembrane</keyword>
<evidence type="ECO:0000313" key="8">
    <source>
        <dbReference type="Proteomes" id="UP001233999"/>
    </source>
</evidence>
<dbReference type="Proteomes" id="UP001233999">
    <property type="component" value="Unassembled WGS sequence"/>
</dbReference>
<keyword evidence="4 5" id="KW-0472">Membrane</keyword>
<evidence type="ECO:0000259" key="6">
    <source>
        <dbReference type="PROSITE" id="PS50850"/>
    </source>
</evidence>
<keyword evidence="3 5" id="KW-1133">Transmembrane helix</keyword>
<protein>
    <recommendedName>
        <fullName evidence="6">Major facilitator superfamily (MFS) profile domain-containing protein</fullName>
    </recommendedName>
</protein>
<evidence type="ECO:0000256" key="2">
    <source>
        <dbReference type="ARBA" id="ARBA00022692"/>
    </source>
</evidence>
<keyword evidence="8" id="KW-1185">Reference proteome</keyword>
<feature type="transmembrane region" description="Helical" evidence="5">
    <location>
        <begin position="107"/>
        <end position="126"/>
    </location>
</feature>
<dbReference type="InterPro" id="IPR020846">
    <property type="entry name" value="MFS_dom"/>
</dbReference>
<accession>A0AAD8E961</accession>
<feature type="transmembrane region" description="Helical" evidence="5">
    <location>
        <begin position="356"/>
        <end position="375"/>
    </location>
</feature>
<evidence type="ECO:0000256" key="3">
    <source>
        <dbReference type="ARBA" id="ARBA00022989"/>
    </source>
</evidence>
<dbReference type="PANTHER" id="PTHR48021">
    <property type="match status" value="1"/>
</dbReference>
<feature type="transmembrane region" description="Helical" evidence="5">
    <location>
        <begin position="467"/>
        <end position="487"/>
    </location>
</feature>
<feature type="domain" description="Major facilitator superfamily (MFS) profile" evidence="6">
    <location>
        <begin position="1"/>
        <end position="491"/>
    </location>
</feature>
<feature type="transmembrane region" description="Helical" evidence="5">
    <location>
        <begin position="423"/>
        <end position="447"/>
    </location>
</feature>
<dbReference type="Pfam" id="PF00083">
    <property type="entry name" value="Sugar_tr"/>
    <property type="match status" value="1"/>
</dbReference>
<dbReference type="InterPro" id="IPR005828">
    <property type="entry name" value="MFS_sugar_transport-like"/>
</dbReference>
<feature type="transmembrane region" description="Helical" evidence="5">
    <location>
        <begin position="77"/>
        <end position="95"/>
    </location>
</feature>
<sequence>MLIKQMFISAVSSATLLSSGMNVGFSAVSLPHMLDPNGPDKLTVDQGSWFASITFITILAGCLTCGPLLDKLGRRRTLLLVNIPFVLGWALQWLAPTPAPVHMLYLGRLLNGLGGGMVSIPANIYIAEISSNKMRCMLITWPSIAFSIGVLLVYGLGLVTSDWRAIAAISTFIPVFTAVYVYSCVGESPFWLLSRGRQNEAEEAFRYVHTCDDRDSLSQEDRSEFESMLKKTNELRSEQEEPLRNGFELSYGANGTNDSGKEADKDSTVVGGLSSAMSTLKRRDVWKPLVILNSYFFFMQFSGVPVLIAYAVNIIMSEGVSLNPYFATLLVGLVKLFSEIIAGFVQNRYGRRPMSIGSGIGMALCMVALGLQHQFMSPDNNTQYTPALSWIPLLLIFAYVISAAMGFFLLPWAMLGEVYPTEVVGVACGITTCLGNLFGFVAIKLFPNMVVLLGGAADNNTINCTEGVFYLYGGITCISVIFIFFFLPETFRRTIQEISQEFVNPSRKFTVC</sequence>
<dbReference type="InterPro" id="IPR050549">
    <property type="entry name" value="MFS_Trehalose_Transporter"/>
</dbReference>
<evidence type="ECO:0000313" key="7">
    <source>
        <dbReference type="EMBL" id="KAJ9581264.1"/>
    </source>
</evidence>
<dbReference type="PROSITE" id="PS50850">
    <property type="entry name" value="MFS"/>
    <property type="match status" value="1"/>
</dbReference>
<evidence type="ECO:0000256" key="5">
    <source>
        <dbReference type="SAM" id="Phobius"/>
    </source>
</evidence>
<feature type="transmembrane region" description="Helical" evidence="5">
    <location>
        <begin position="138"/>
        <end position="159"/>
    </location>
</feature>
<comment type="caution">
    <text evidence="7">The sequence shown here is derived from an EMBL/GenBank/DDBJ whole genome shotgun (WGS) entry which is preliminary data.</text>
</comment>
<dbReference type="Gene3D" id="1.20.1250.20">
    <property type="entry name" value="MFS general substrate transporter like domains"/>
    <property type="match status" value="1"/>
</dbReference>
<name>A0AAD8E961_DIPPU</name>
<dbReference type="GO" id="GO:0022857">
    <property type="term" value="F:transmembrane transporter activity"/>
    <property type="evidence" value="ECO:0007669"/>
    <property type="project" value="InterPro"/>
</dbReference>
<dbReference type="InterPro" id="IPR005829">
    <property type="entry name" value="Sugar_transporter_CS"/>
</dbReference>
<feature type="transmembrane region" description="Helical" evidence="5">
    <location>
        <begin position="387"/>
        <end position="411"/>
    </location>
</feature>
<reference evidence="7" key="2">
    <citation type="submission" date="2023-05" db="EMBL/GenBank/DDBJ databases">
        <authorList>
            <person name="Fouks B."/>
        </authorList>
    </citation>
    <scope>NUCLEOTIDE SEQUENCE</scope>
    <source>
        <strain evidence="7">Stay&amp;Tobe</strain>
        <tissue evidence="7">Testes</tissue>
    </source>
</reference>
<dbReference type="EMBL" id="JASPKZ010007961">
    <property type="protein sequence ID" value="KAJ9581264.1"/>
    <property type="molecule type" value="Genomic_DNA"/>
</dbReference>
<evidence type="ECO:0000256" key="1">
    <source>
        <dbReference type="ARBA" id="ARBA00004141"/>
    </source>
</evidence>
<comment type="subcellular location">
    <subcellularLocation>
        <location evidence="1">Membrane</location>
        <topology evidence="1">Multi-pass membrane protein</topology>
    </subcellularLocation>
</comment>
<gene>
    <name evidence="7" type="ORF">L9F63_023557</name>
</gene>
<evidence type="ECO:0000256" key="4">
    <source>
        <dbReference type="ARBA" id="ARBA00023136"/>
    </source>
</evidence>
<dbReference type="PROSITE" id="PS00217">
    <property type="entry name" value="SUGAR_TRANSPORT_2"/>
    <property type="match status" value="1"/>
</dbReference>
<dbReference type="AlphaFoldDB" id="A0AAD8E961"/>
<dbReference type="SUPFAM" id="SSF103473">
    <property type="entry name" value="MFS general substrate transporter"/>
    <property type="match status" value="1"/>
</dbReference>
<dbReference type="PANTHER" id="PTHR48021:SF89">
    <property type="entry name" value="FI02132P-RELATED"/>
    <property type="match status" value="1"/>
</dbReference>
<organism evidence="7 8">
    <name type="scientific">Diploptera punctata</name>
    <name type="common">Pacific beetle cockroach</name>
    <dbReference type="NCBI Taxonomy" id="6984"/>
    <lineage>
        <taxon>Eukaryota</taxon>
        <taxon>Metazoa</taxon>
        <taxon>Ecdysozoa</taxon>
        <taxon>Arthropoda</taxon>
        <taxon>Hexapoda</taxon>
        <taxon>Insecta</taxon>
        <taxon>Pterygota</taxon>
        <taxon>Neoptera</taxon>
        <taxon>Polyneoptera</taxon>
        <taxon>Dictyoptera</taxon>
        <taxon>Blattodea</taxon>
        <taxon>Blaberoidea</taxon>
        <taxon>Blaberidae</taxon>
        <taxon>Diplopterinae</taxon>
        <taxon>Diploptera</taxon>
    </lineage>
</organism>
<feature type="transmembrane region" description="Helical" evidence="5">
    <location>
        <begin position="290"/>
        <end position="312"/>
    </location>
</feature>
<proteinExistence type="predicted"/>
<dbReference type="GO" id="GO:0016020">
    <property type="term" value="C:membrane"/>
    <property type="evidence" value="ECO:0007669"/>
    <property type="project" value="UniProtKB-SubCell"/>
</dbReference>
<feature type="transmembrane region" description="Helical" evidence="5">
    <location>
        <begin position="50"/>
        <end position="70"/>
    </location>
</feature>
<feature type="transmembrane region" description="Helical" evidence="5">
    <location>
        <begin position="324"/>
        <end position="344"/>
    </location>
</feature>